<dbReference type="EMBL" id="QKZU01000012">
    <property type="protein sequence ID" value="PZX53424.1"/>
    <property type="molecule type" value="Genomic_DNA"/>
</dbReference>
<gene>
    <name evidence="1" type="ORF">LV84_03148</name>
</gene>
<accession>A0A2W7QYQ1</accession>
<dbReference type="AlphaFoldDB" id="A0A2W7QYQ1"/>
<name>A0A2W7QYQ1_9BACT</name>
<reference evidence="1 2" key="1">
    <citation type="submission" date="2018-06" db="EMBL/GenBank/DDBJ databases">
        <title>Genomic Encyclopedia of Archaeal and Bacterial Type Strains, Phase II (KMG-II): from individual species to whole genera.</title>
        <authorList>
            <person name="Goeker M."/>
        </authorList>
    </citation>
    <scope>NUCLEOTIDE SEQUENCE [LARGE SCALE GENOMIC DNA]</scope>
    <source>
        <strain evidence="1 2">DSM 22686</strain>
    </source>
</reference>
<dbReference type="Proteomes" id="UP000249115">
    <property type="component" value="Unassembled WGS sequence"/>
</dbReference>
<organism evidence="1 2">
    <name type="scientific">Algoriphagus ratkowskyi</name>
    <dbReference type="NCBI Taxonomy" id="57028"/>
    <lineage>
        <taxon>Bacteria</taxon>
        <taxon>Pseudomonadati</taxon>
        <taxon>Bacteroidota</taxon>
        <taxon>Cytophagia</taxon>
        <taxon>Cytophagales</taxon>
        <taxon>Cyclobacteriaceae</taxon>
        <taxon>Algoriphagus</taxon>
    </lineage>
</organism>
<comment type="caution">
    <text evidence="1">The sequence shown here is derived from an EMBL/GenBank/DDBJ whole genome shotgun (WGS) entry which is preliminary data.</text>
</comment>
<proteinExistence type="predicted"/>
<protein>
    <submittedName>
        <fullName evidence="1">VapB protein of antitoxin of type II toxin-antitoxin system</fullName>
    </submittedName>
</protein>
<evidence type="ECO:0000313" key="1">
    <source>
        <dbReference type="EMBL" id="PZX53424.1"/>
    </source>
</evidence>
<sequence length="85" mass="9884">MGNLYDIISYFYLNYKTMKVTALIEDELIQEVIDLSGAKNITEALKIALNDYRSRKLMRNYSNSIVAEPLQFTYGAKQLRDLNQK</sequence>
<evidence type="ECO:0000313" key="2">
    <source>
        <dbReference type="Proteomes" id="UP000249115"/>
    </source>
</evidence>